<keyword evidence="7" id="KW-1133">Transmembrane helix</keyword>
<feature type="domain" description="CAAX prenyl protease 2/Lysostaphin resistance protein A-like" evidence="9">
    <location>
        <begin position="166"/>
        <end position="265"/>
    </location>
</feature>
<dbReference type="InterPro" id="IPR003675">
    <property type="entry name" value="Rce1/LyrA-like_dom"/>
</dbReference>
<dbReference type="InterPro" id="IPR001915">
    <property type="entry name" value="Peptidase_M48"/>
</dbReference>
<organism evidence="10">
    <name type="scientific">Knufia peltigerae</name>
    <dbReference type="NCBI Taxonomy" id="1002370"/>
    <lineage>
        <taxon>Eukaryota</taxon>
        <taxon>Fungi</taxon>
        <taxon>Dikarya</taxon>
        <taxon>Ascomycota</taxon>
        <taxon>Pezizomycotina</taxon>
        <taxon>Eurotiomycetes</taxon>
        <taxon>Chaetothyriomycetidae</taxon>
        <taxon>Chaetothyriales</taxon>
        <taxon>Trichomeriaceae</taxon>
        <taxon>Knufia</taxon>
    </lineage>
</organism>
<evidence type="ECO:0000256" key="5">
    <source>
        <dbReference type="ARBA" id="ARBA00022833"/>
    </source>
</evidence>
<dbReference type="InterPro" id="IPR051156">
    <property type="entry name" value="Mito/Outer_Membr_Metalloprot"/>
</dbReference>
<proteinExistence type="predicted"/>
<feature type="transmembrane region" description="Helical" evidence="7">
    <location>
        <begin position="224"/>
        <end position="245"/>
    </location>
</feature>
<dbReference type="GO" id="GO:0080120">
    <property type="term" value="P:CAAX-box protein maturation"/>
    <property type="evidence" value="ECO:0007669"/>
    <property type="project" value="UniProtKB-ARBA"/>
</dbReference>
<evidence type="ECO:0000259" key="8">
    <source>
        <dbReference type="Pfam" id="PF01435"/>
    </source>
</evidence>
<dbReference type="Pfam" id="PF01435">
    <property type="entry name" value="Peptidase_M48"/>
    <property type="match status" value="1"/>
</dbReference>
<name>A0AA39CRT5_9EURO</name>
<evidence type="ECO:0000256" key="7">
    <source>
        <dbReference type="SAM" id="Phobius"/>
    </source>
</evidence>
<comment type="caution">
    <text evidence="10">The sequence shown here is derived from an EMBL/GenBank/DDBJ whole genome shotgun (WGS) entry which is preliminary data.</text>
</comment>
<evidence type="ECO:0000256" key="1">
    <source>
        <dbReference type="ARBA" id="ARBA00001947"/>
    </source>
</evidence>
<feature type="transmembrane region" description="Helical" evidence="7">
    <location>
        <begin position="252"/>
        <end position="273"/>
    </location>
</feature>
<keyword evidence="7" id="KW-0812">Transmembrane</keyword>
<feature type="transmembrane region" description="Helical" evidence="7">
    <location>
        <begin position="29"/>
        <end position="54"/>
    </location>
</feature>
<protein>
    <recommendedName>
        <fullName evidence="11">Peptidase</fullName>
    </recommendedName>
</protein>
<evidence type="ECO:0000313" key="10">
    <source>
        <dbReference type="EMBL" id="KAJ9617579.1"/>
    </source>
</evidence>
<keyword evidence="2" id="KW-0645">Protease</keyword>
<keyword evidence="3" id="KW-0479">Metal-binding</keyword>
<dbReference type="CDD" id="cd07331">
    <property type="entry name" value="M48C_Oma1_like"/>
    <property type="match status" value="1"/>
</dbReference>
<dbReference type="GO" id="GO:0004222">
    <property type="term" value="F:metalloendopeptidase activity"/>
    <property type="evidence" value="ECO:0007669"/>
    <property type="project" value="InterPro"/>
</dbReference>
<feature type="transmembrane region" description="Helical" evidence="7">
    <location>
        <begin position="293"/>
        <end position="311"/>
    </location>
</feature>
<dbReference type="PANTHER" id="PTHR22726">
    <property type="entry name" value="METALLOENDOPEPTIDASE OMA1"/>
    <property type="match status" value="1"/>
</dbReference>
<dbReference type="GO" id="GO:0046872">
    <property type="term" value="F:metal ion binding"/>
    <property type="evidence" value="ECO:0007669"/>
    <property type="project" value="UniProtKB-KW"/>
</dbReference>
<accession>A0AA39CRT5</accession>
<feature type="transmembrane region" description="Helical" evidence="7">
    <location>
        <begin position="122"/>
        <end position="143"/>
    </location>
</feature>
<evidence type="ECO:0000256" key="3">
    <source>
        <dbReference type="ARBA" id="ARBA00022723"/>
    </source>
</evidence>
<evidence type="ECO:0000256" key="6">
    <source>
        <dbReference type="ARBA" id="ARBA00023049"/>
    </source>
</evidence>
<keyword evidence="5" id="KW-0862">Zinc</keyword>
<dbReference type="PANTHER" id="PTHR22726:SF24">
    <property type="entry name" value="M48 FAMILY METALLOPEPTIDASE"/>
    <property type="match status" value="1"/>
</dbReference>
<keyword evidence="4" id="KW-0378">Hydrolase</keyword>
<evidence type="ECO:0000256" key="4">
    <source>
        <dbReference type="ARBA" id="ARBA00022801"/>
    </source>
</evidence>
<dbReference type="Pfam" id="PF02517">
    <property type="entry name" value="Rce1-like"/>
    <property type="match status" value="1"/>
</dbReference>
<dbReference type="Gene3D" id="3.30.2010.10">
    <property type="entry name" value="Metalloproteases ('zincins'), catalytic domain"/>
    <property type="match status" value="1"/>
</dbReference>
<dbReference type="GO" id="GO:0051603">
    <property type="term" value="P:proteolysis involved in protein catabolic process"/>
    <property type="evidence" value="ECO:0007669"/>
    <property type="project" value="TreeGrafter"/>
</dbReference>
<feature type="transmembrane region" description="Helical" evidence="7">
    <location>
        <begin position="163"/>
        <end position="181"/>
    </location>
</feature>
<feature type="transmembrane region" description="Helical" evidence="7">
    <location>
        <begin position="80"/>
        <end position="101"/>
    </location>
</feature>
<evidence type="ECO:0000259" key="9">
    <source>
        <dbReference type="Pfam" id="PF02517"/>
    </source>
</evidence>
<feature type="domain" description="Peptidase M48" evidence="8">
    <location>
        <begin position="351"/>
        <end position="536"/>
    </location>
</feature>
<feature type="transmembrane region" description="Helical" evidence="7">
    <location>
        <begin position="201"/>
        <end position="218"/>
    </location>
</feature>
<dbReference type="EMBL" id="JAPDRN010000158">
    <property type="protein sequence ID" value="KAJ9617579.1"/>
    <property type="molecule type" value="Genomic_DNA"/>
</dbReference>
<reference evidence="10" key="1">
    <citation type="submission" date="2022-10" db="EMBL/GenBank/DDBJ databases">
        <title>Culturing micro-colonial fungi from biological soil crusts in the Mojave desert and describing Neophaeococcomyces mojavensis, and introducing the new genera and species Taxawa tesnikishii.</title>
        <authorList>
            <person name="Kurbessoian T."/>
            <person name="Stajich J.E."/>
        </authorList>
    </citation>
    <scope>NUCLEOTIDE SEQUENCE</scope>
    <source>
        <strain evidence="10">TK_35</strain>
    </source>
</reference>
<evidence type="ECO:0008006" key="11">
    <source>
        <dbReference type="Google" id="ProtNLM"/>
    </source>
</evidence>
<sequence>MSASAPVSAPPPVPPATVTPRASSPLAGFFIDLGIATVALFGLSVVCGAIWGLYRSLQISAANAQGAAAGATASVGQPGALGQILMALIATGGAALLVYFWRRPANAAERQHSRQALQRPSTWGWTLLVALLIVLGSNGIAFLAKQMGIEPVPTNLELMQNAITRFPVFLALFAIVLAPAYEELLFRRVLFGRLWQAGRPWLGIVLSSLAFALVHEVPGVSKNSLLGTAQLWLVYGGMGAAFCWLYRRTGTLWAAIAAHALNNAVALAALVFFGATRPVTHWASEHGGGSMKQLLLAIVITTLVSACATTTSPTGRRQMVGGVSQAQLDQLGAQAFAETKQKEKISSDGRQNGYVQCVVNALVAQLPPQYRGVRWETAVFVDKEPNAFALPGGKVGVNTGIFSVAKNQDQLAAVIGHEIGHVIARHHEERITRQMGAQTGLAVLGALAGAYGGEGAASTVNQLGGMGAQTAFLLPGSRTQESEADVIGQRLMAEAGFNPAQAVDLWQNMMAASGGRSPQWLSTHPDPANRIRELQRDVPALGPVYQQAQAAGRRPKCG</sequence>
<comment type="cofactor">
    <cofactor evidence="1">
        <name>Zn(2+)</name>
        <dbReference type="ChEBI" id="CHEBI:29105"/>
    </cofactor>
</comment>
<dbReference type="AlphaFoldDB" id="A0AA39CRT5"/>
<gene>
    <name evidence="10" type="ORF">H2204_013631</name>
</gene>
<keyword evidence="7" id="KW-0472">Membrane</keyword>
<dbReference type="GO" id="GO:0016020">
    <property type="term" value="C:membrane"/>
    <property type="evidence" value="ECO:0007669"/>
    <property type="project" value="TreeGrafter"/>
</dbReference>
<keyword evidence="6" id="KW-0482">Metalloprotease</keyword>
<evidence type="ECO:0000256" key="2">
    <source>
        <dbReference type="ARBA" id="ARBA00022670"/>
    </source>
</evidence>